<dbReference type="Proteomes" id="UP000252023">
    <property type="component" value="Chromosome"/>
</dbReference>
<keyword evidence="3" id="KW-1185">Reference proteome</keyword>
<gene>
    <name evidence="2" type="ORF">DRW48_05665</name>
</gene>
<proteinExistence type="predicted"/>
<evidence type="ECO:0000313" key="2">
    <source>
        <dbReference type="EMBL" id="AXC49238.1"/>
    </source>
</evidence>
<sequence length="116" mass="12509">MTHRPEGKVLAIRWTEGPDDQPVGDAVNHAADLNLIVTTAGYHAGDCIKVEVRSDDGLDVAEGVARITLTGRVGADGRLRLSEPLRPYTLILSNPETDRPLDLSKGASRQEPLSKN</sequence>
<accession>A0A344PIN3</accession>
<dbReference type="EMBL" id="CP030918">
    <property type="protein sequence ID" value="AXC49238.1"/>
    <property type="molecule type" value="Genomic_DNA"/>
</dbReference>
<feature type="region of interest" description="Disordered" evidence="1">
    <location>
        <begin position="91"/>
        <end position="116"/>
    </location>
</feature>
<reference evidence="3" key="1">
    <citation type="submission" date="2018-07" db="EMBL/GenBank/DDBJ databases">
        <title>Genome sequencing of Paracoccus sp. SC2-6.</title>
        <authorList>
            <person name="Heo J."/>
            <person name="Kim S.-J."/>
            <person name="Kwon S.-W."/>
        </authorList>
    </citation>
    <scope>NUCLEOTIDE SEQUENCE [LARGE SCALE GENOMIC DNA]</scope>
    <source>
        <strain evidence="3">SC2-6</strain>
    </source>
</reference>
<evidence type="ECO:0000256" key="1">
    <source>
        <dbReference type="SAM" id="MobiDB-lite"/>
    </source>
</evidence>
<protein>
    <submittedName>
        <fullName evidence="2">Uncharacterized protein</fullName>
    </submittedName>
</protein>
<name>A0A344PIN3_9RHOB</name>
<dbReference type="OrthoDB" id="197187at2"/>
<organism evidence="2 3">
    <name type="scientific">Paracoccus suum</name>
    <dbReference type="NCBI Taxonomy" id="2259340"/>
    <lineage>
        <taxon>Bacteria</taxon>
        <taxon>Pseudomonadati</taxon>
        <taxon>Pseudomonadota</taxon>
        <taxon>Alphaproteobacteria</taxon>
        <taxon>Rhodobacterales</taxon>
        <taxon>Paracoccaceae</taxon>
        <taxon>Paracoccus</taxon>
    </lineage>
</organism>
<dbReference type="AlphaFoldDB" id="A0A344PIN3"/>
<dbReference type="KEGG" id="pars:DRW48_05665"/>
<evidence type="ECO:0000313" key="3">
    <source>
        <dbReference type="Proteomes" id="UP000252023"/>
    </source>
</evidence>